<dbReference type="InterPro" id="IPR038071">
    <property type="entry name" value="UROD/MetE-like_sf"/>
</dbReference>
<feature type="binding site" evidence="11">
    <location>
        <position position="492"/>
    </location>
    <ligand>
        <name>L-homocysteine</name>
        <dbReference type="ChEBI" id="CHEBI:58199"/>
    </ligand>
</feature>
<dbReference type="STRING" id="437022.CC99x_00759"/>
<evidence type="ECO:0000256" key="8">
    <source>
        <dbReference type="ARBA" id="ARBA00022737"/>
    </source>
</evidence>
<dbReference type="Pfam" id="PF01717">
    <property type="entry name" value="Meth_synt_2"/>
    <property type="match status" value="1"/>
</dbReference>
<keyword evidence="19" id="KW-1185">Reference proteome</keyword>
<evidence type="ECO:0000256" key="6">
    <source>
        <dbReference type="ARBA" id="ARBA00022679"/>
    </source>
</evidence>
<feature type="binding site" evidence="11 12">
    <location>
        <begin position="439"/>
        <end position="441"/>
    </location>
    <ligand>
        <name>L-homocysteine</name>
        <dbReference type="ChEBI" id="CHEBI:58199"/>
    </ligand>
</feature>
<dbReference type="Pfam" id="PF08267">
    <property type="entry name" value="Meth_synt_1"/>
    <property type="match status" value="1"/>
</dbReference>
<comment type="cofactor">
    <cofactor evidence="13">
        <name>Zn(2+)</name>
        <dbReference type="ChEBI" id="CHEBI:29105"/>
    </cofactor>
    <text evidence="13">Binds 2 Zn(2+) ions per subunit.</text>
</comment>
<evidence type="ECO:0000256" key="11">
    <source>
        <dbReference type="HAMAP-Rule" id="MF_00172"/>
    </source>
</evidence>
<evidence type="ECO:0000256" key="4">
    <source>
        <dbReference type="ARBA" id="ARBA00022603"/>
    </source>
</evidence>
<dbReference type="HAMAP" id="MF_00172">
    <property type="entry name" value="Meth_synth"/>
    <property type="match status" value="1"/>
</dbReference>
<feature type="binding site" evidence="13">
    <location>
        <position position="673"/>
    </location>
    <ligand>
        <name>Zn(2+)</name>
        <dbReference type="ChEBI" id="CHEBI:29105"/>
        <label>1</label>
        <note>catalytic</note>
    </ligand>
</feature>
<feature type="binding site" evidence="13">
    <location>
        <position position="649"/>
    </location>
    <ligand>
        <name>Zn(2+)</name>
        <dbReference type="ChEBI" id="CHEBI:29105"/>
        <label>1</label>
        <note>catalytic</note>
    </ligand>
</feature>
<feature type="binding site" evidence="11">
    <location>
        <position position="673"/>
    </location>
    <ligand>
        <name>Zn(2+)</name>
        <dbReference type="ChEBI" id="CHEBI:29105"/>
        <note>catalytic</note>
    </ligand>
</feature>
<evidence type="ECO:0000256" key="7">
    <source>
        <dbReference type="ARBA" id="ARBA00022723"/>
    </source>
</evidence>
<dbReference type="InterPro" id="IPR013215">
    <property type="entry name" value="Cbl-indep_Met_Synth_N"/>
</dbReference>
<dbReference type="FunFam" id="3.20.20.210:FF:000003">
    <property type="entry name" value="5-methyltetrahydropteroyltriglutamate--homocysteine methyltransferase"/>
    <property type="match status" value="1"/>
</dbReference>
<dbReference type="GO" id="GO:0003871">
    <property type="term" value="F:5-methyltetrahydropteroyltriglutamate-homocysteine S-methyltransferase activity"/>
    <property type="evidence" value="ECO:0007669"/>
    <property type="project" value="UniProtKB-UniRule"/>
</dbReference>
<keyword evidence="10 11" id="KW-0486">Methionine biosynthesis</keyword>
<feature type="binding site" evidence="12">
    <location>
        <position position="20"/>
    </location>
    <ligand>
        <name>5-methyltetrahydropteroyltri-L-glutamate</name>
        <dbReference type="ChEBI" id="CHEBI:58207"/>
    </ligand>
</feature>
<feature type="binding site" evidence="11 12">
    <location>
        <position position="492"/>
    </location>
    <ligand>
        <name>L-methionine</name>
        <dbReference type="ChEBI" id="CHEBI:57844"/>
    </ligand>
</feature>
<reference evidence="18" key="3">
    <citation type="submission" date="2021-06" db="EMBL/GenBank/DDBJ databases">
        <title>Genomic Description and Analysis of Intracellular Bacteria, Candidatus Berkiella cookevillensis and Candidatus Berkiella aquae.</title>
        <authorList>
            <person name="Kidane D.T."/>
            <person name="Mehari Y.T."/>
            <person name="Rice F.C."/>
            <person name="Arivett B.A."/>
            <person name="Farone A.L."/>
            <person name="Berk S.G."/>
            <person name="Farone M.B."/>
        </authorList>
    </citation>
    <scope>NUCLEOTIDE SEQUENCE</scope>
    <source>
        <strain evidence="18">CC99</strain>
    </source>
</reference>
<evidence type="ECO:0000313" key="19">
    <source>
        <dbReference type="Proteomes" id="UP000051494"/>
    </source>
</evidence>
<dbReference type="NCBIfam" id="TIGR01371">
    <property type="entry name" value="met_syn_B12ind"/>
    <property type="match status" value="1"/>
</dbReference>
<feature type="binding site" evidence="11">
    <location>
        <begin position="17"/>
        <end position="20"/>
    </location>
    <ligand>
        <name>5-methyltetrahydropteroyltri-L-glutamate</name>
        <dbReference type="ChEBI" id="CHEBI:58207"/>
    </ligand>
</feature>
<dbReference type="PIRSF" id="PIRSF000382">
    <property type="entry name" value="MeTrfase_B12_ind"/>
    <property type="match status" value="1"/>
</dbReference>
<keyword evidence="9 11" id="KW-0862">Zinc</keyword>
<feature type="binding site" evidence="11">
    <location>
        <position position="119"/>
    </location>
    <ligand>
        <name>5-methyltetrahydropteroyltri-L-glutamate</name>
        <dbReference type="ChEBI" id="CHEBI:58207"/>
    </ligand>
</feature>
<evidence type="ECO:0000256" key="10">
    <source>
        <dbReference type="ARBA" id="ARBA00023167"/>
    </source>
</evidence>
<sequence length="763" mass="86777">MVTYAHILGFPRIGKDRELKKTVEAYWAGKIDKAALFAKAKELRAESWRLQKQAGLDFVTVGDFSFYDHILDMAAMLGVVPERFGALQADENVDIDTYFRMGRGRAPTGKDVPALEMTKWFDTNYHYIVPELNAEQNFKIASSKLFDEIEEAQQQGHNVKPVIVGPLTFLWLSKSRDEKVNKLSLLDNLITAYGQILNKLQALNIEWLQIDEPILSLELPQEWKDAFEATYTRLKQPKLKVLLATYFDTLGQNTRLVCQLPVDGIHVDLVNGANQLISVLDNLPNYKILSAGVVSGRNIWRADLSKTYETLSQIKDRIQDRLWISTSCSLLHCPVDLQQESKIPHDLKSWMAFSVQKLDEIVILAKAINQGPSSVQVCFEESDNAKLTRQQSKKIHRDAVKEKMAKVNAAMLSRKSTYQTRAKVQASALNLPLFPTTTIGSFPQTTDIRNLRKEKREGRLTEQAYTQAIQAEIKNAVKWQEEVDLDVLVHGEAERNDMVEYFGELLDGYAFTQNGWVQSYGSRCVKPPVIYGDVQRSKAMTIEWSKYAQSLTKKPMKGMLTGPVTMLCWSFVRDDQPRKDTAMQIALALRDEIVELEQNGIQIIQLDEPAFREGLPLKQSDWPMYLEWAVNVFKLATCGVKDSTQIHTHMCYSEFNDVIESIAALDADVITIETSRSQMELLEAFQAFKYPNEIGPGVYDIHSPRVPSQQEMTLLLEKAAKVIPAQRLWVNPDCGLKTRNWEETKEALIQMVNAAKTMREKLN</sequence>
<feature type="active site" description="Proton donor" evidence="11 14">
    <location>
        <position position="702"/>
    </location>
</feature>
<comment type="caution">
    <text evidence="17">The sequence shown here is derived from an EMBL/GenBank/DDBJ whole genome shotgun (WGS) entry which is preliminary data.</text>
</comment>
<feature type="binding site" evidence="11">
    <location>
        <position position="651"/>
    </location>
    <ligand>
        <name>Zn(2+)</name>
        <dbReference type="ChEBI" id="CHEBI:29105"/>
        <note>catalytic</note>
    </ligand>
</feature>
<organism evidence="17">
    <name type="scientific">Candidatus Berkiella cookevillensis</name>
    <dbReference type="NCBI Taxonomy" id="437022"/>
    <lineage>
        <taxon>Bacteria</taxon>
        <taxon>Pseudomonadati</taxon>
        <taxon>Pseudomonadota</taxon>
        <taxon>Gammaproteobacteria</taxon>
        <taxon>Candidatus Berkiellales</taxon>
        <taxon>Candidatus Berkiellaceae</taxon>
        <taxon>Candidatus Berkiella</taxon>
    </lineage>
</organism>
<dbReference type="GO" id="GO:0008270">
    <property type="term" value="F:zinc ion binding"/>
    <property type="evidence" value="ECO:0007669"/>
    <property type="project" value="InterPro"/>
</dbReference>
<feature type="binding site" evidence="11">
    <location>
        <position position="734"/>
    </location>
    <ligand>
        <name>Zn(2+)</name>
        <dbReference type="ChEBI" id="CHEBI:29105"/>
        <note>catalytic</note>
    </ligand>
</feature>
<proteinExistence type="inferred from homology"/>
<dbReference type="EMBL" id="LKHV02000001">
    <property type="protein sequence ID" value="MCS5708851.1"/>
    <property type="molecule type" value="Genomic_DNA"/>
</dbReference>
<dbReference type="AlphaFoldDB" id="A0A0Q9YFF3"/>
<dbReference type="OrthoDB" id="244285at2"/>
<dbReference type="InterPro" id="IPR002629">
    <property type="entry name" value="Met_Synth_C/arc"/>
</dbReference>
<feature type="binding site" evidence="11 12">
    <location>
        <position position="569"/>
    </location>
    <ligand>
        <name>5-methyltetrahydropteroyltri-L-glutamate</name>
        <dbReference type="ChEBI" id="CHEBI:58207"/>
    </ligand>
</feature>
<evidence type="ECO:0000256" key="9">
    <source>
        <dbReference type="ARBA" id="ARBA00022833"/>
    </source>
</evidence>
<feature type="domain" description="Cobalamin-independent methionine synthase MetE N-terminal" evidence="16">
    <location>
        <begin position="5"/>
        <end position="317"/>
    </location>
</feature>
<dbReference type="Proteomes" id="UP000051494">
    <property type="component" value="Unassembled WGS sequence"/>
</dbReference>
<protein>
    <recommendedName>
        <fullName evidence="11">5-methyltetrahydropteroyltriglutamate--homocysteine methyltransferase</fullName>
        <ecNumber evidence="11">2.1.1.14</ecNumber>
    </recommendedName>
    <alternativeName>
        <fullName evidence="11">Cobalamin-independent methionine synthase</fullName>
    </alternativeName>
    <alternativeName>
        <fullName evidence="11">Methionine synthase, vitamin-B12 independent isozyme</fullName>
    </alternativeName>
</protein>
<evidence type="ECO:0000256" key="13">
    <source>
        <dbReference type="PIRSR" id="PIRSR000382-2"/>
    </source>
</evidence>
<evidence type="ECO:0000256" key="3">
    <source>
        <dbReference type="ARBA" id="ARBA00009553"/>
    </source>
</evidence>
<dbReference type="PATRIC" id="fig|1590042.3.peg.780"/>
<dbReference type="NCBIfam" id="NF003556">
    <property type="entry name" value="PRK05222.1"/>
    <property type="match status" value="1"/>
</dbReference>
<evidence type="ECO:0000256" key="1">
    <source>
        <dbReference type="ARBA" id="ARBA00002777"/>
    </source>
</evidence>
<dbReference type="RefSeq" id="WP_057623850.1">
    <property type="nucleotide sequence ID" value="NZ_LKHV02000001.1"/>
</dbReference>
<dbReference type="UniPathway" id="UPA00051">
    <property type="reaction ID" value="UER00082"/>
</dbReference>
<evidence type="ECO:0000256" key="14">
    <source>
        <dbReference type="PIRSR" id="PIRSR000382-3"/>
    </source>
</evidence>
<dbReference type="GO" id="GO:0032259">
    <property type="term" value="P:methylation"/>
    <property type="evidence" value="ECO:0007669"/>
    <property type="project" value="UniProtKB-KW"/>
</dbReference>
<feature type="binding site" evidence="12">
    <location>
        <position position="124"/>
    </location>
    <ligand>
        <name>5-methyltetrahydropteroyltri-L-glutamate</name>
        <dbReference type="ChEBI" id="CHEBI:58207"/>
    </ligand>
</feature>
<keyword evidence="4 11" id="KW-0489">Methyltransferase</keyword>
<dbReference type="EMBL" id="LKHV01000003">
    <property type="protein sequence ID" value="KRG19237.1"/>
    <property type="molecule type" value="Genomic_DNA"/>
</dbReference>
<dbReference type="GO" id="GO:0071265">
    <property type="term" value="P:L-methionine biosynthetic process"/>
    <property type="evidence" value="ECO:0007669"/>
    <property type="project" value="UniProtKB-ARBA"/>
</dbReference>
<comment type="cofactor">
    <cofactor evidence="11">
        <name>Zn(2+)</name>
        <dbReference type="ChEBI" id="CHEBI:29105"/>
    </cofactor>
    <text evidence="11">Binds 1 zinc ion per subunit.</text>
</comment>
<dbReference type="InterPro" id="IPR006276">
    <property type="entry name" value="Cobalamin-indep_Met_synthase"/>
</dbReference>
<evidence type="ECO:0000256" key="5">
    <source>
        <dbReference type="ARBA" id="ARBA00022605"/>
    </source>
</evidence>
<accession>A0A0Q9YFF3</accession>
<comment type="function">
    <text evidence="1 11">Catalyzes the transfer of a methyl group from 5-methyltetrahydrofolate to homocysteine resulting in methionine formation.</text>
</comment>
<keyword evidence="8 11" id="KW-0677">Repeat</keyword>
<feature type="binding site" evidence="11">
    <location>
        <position position="649"/>
    </location>
    <ligand>
        <name>Zn(2+)</name>
        <dbReference type="ChEBI" id="CHEBI:29105"/>
        <note>catalytic</note>
    </ligand>
</feature>
<reference evidence="18" key="2">
    <citation type="journal article" date="2016" name="Genome Announc.">
        <title>Draft Genome Sequences of Two Novel Amoeba-Resistant Intranuclear Bacteria, 'Candidatus Berkiella cookevillensis' and 'Candidatus Berkiella aquae'.</title>
        <authorList>
            <person name="Mehari Y.T."/>
            <person name="Arivett B.A."/>
            <person name="Farone A.L."/>
            <person name="Gunderson J.H."/>
            <person name="Farone M.B."/>
        </authorList>
    </citation>
    <scope>NUCLEOTIDE SEQUENCE</scope>
    <source>
        <strain evidence="18">CC99</strain>
    </source>
</reference>
<evidence type="ECO:0000313" key="18">
    <source>
        <dbReference type="EMBL" id="MCS5708851.1"/>
    </source>
</evidence>
<evidence type="ECO:0000256" key="12">
    <source>
        <dbReference type="PIRSR" id="PIRSR000382-1"/>
    </source>
</evidence>
<feature type="domain" description="Cobalamin-independent methionine synthase MetE C-terminal/archaeal" evidence="15">
    <location>
        <begin position="434"/>
        <end position="756"/>
    </location>
</feature>
<dbReference type="CDD" id="cd03311">
    <property type="entry name" value="CIMS_C_terminal_like"/>
    <property type="match status" value="1"/>
</dbReference>
<feature type="binding site" evidence="11">
    <location>
        <position position="613"/>
    </location>
    <ligand>
        <name>5-methyltetrahydropteroyltri-L-glutamate</name>
        <dbReference type="ChEBI" id="CHEBI:58207"/>
    </ligand>
</feature>
<dbReference type="EC" id="2.1.1.14" evidence="11"/>
<feature type="binding site" evidence="13">
    <location>
        <position position="734"/>
    </location>
    <ligand>
        <name>Zn(2+)</name>
        <dbReference type="ChEBI" id="CHEBI:29105"/>
        <label>1</label>
        <note>catalytic</note>
    </ligand>
</feature>
<dbReference type="PANTHER" id="PTHR30519">
    <property type="entry name" value="5-METHYLTETRAHYDROPTEROYLTRIGLUTAMATE--HOMOCYSTEINE METHYLTRANSFERASE"/>
    <property type="match status" value="1"/>
</dbReference>
<keyword evidence="7 11" id="KW-0479">Metal-binding</keyword>
<dbReference type="Gene3D" id="3.20.20.210">
    <property type="match status" value="2"/>
</dbReference>
<feature type="binding site" evidence="11 12">
    <location>
        <position position="607"/>
    </location>
    <ligand>
        <name>L-homocysteine</name>
        <dbReference type="ChEBI" id="CHEBI:58199"/>
    </ligand>
</feature>
<feature type="binding site" evidence="13">
    <location>
        <position position="651"/>
    </location>
    <ligand>
        <name>Zn(2+)</name>
        <dbReference type="ChEBI" id="CHEBI:29105"/>
        <label>1</label>
        <note>catalytic</note>
    </ligand>
</feature>
<evidence type="ECO:0000259" key="15">
    <source>
        <dbReference type="Pfam" id="PF01717"/>
    </source>
</evidence>
<feature type="binding site" evidence="11 12">
    <location>
        <position position="607"/>
    </location>
    <ligand>
        <name>L-methionine</name>
        <dbReference type="ChEBI" id="CHEBI:57844"/>
    </ligand>
</feature>
<comment type="catalytic activity">
    <reaction evidence="11">
        <text>5-methyltetrahydropteroyltri-L-glutamate + L-homocysteine = tetrahydropteroyltri-L-glutamate + L-methionine</text>
        <dbReference type="Rhea" id="RHEA:21196"/>
        <dbReference type="ChEBI" id="CHEBI:57844"/>
        <dbReference type="ChEBI" id="CHEBI:58140"/>
        <dbReference type="ChEBI" id="CHEBI:58199"/>
        <dbReference type="ChEBI" id="CHEBI:58207"/>
        <dbReference type="EC" id="2.1.1.14"/>
    </reaction>
</comment>
<evidence type="ECO:0000313" key="17">
    <source>
        <dbReference type="EMBL" id="KRG19237.1"/>
    </source>
</evidence>
<dbReference type="CDD" id="cd03312">
    <property type="entry name" value="CIMS_N_terminal_like"/>
    <property type="match status" value="1"/>
</dbReference>
<keyword evidence="6 11" id="KW-0808">Transferase</keyword>
<feature type="binding site" evidence="11 12">
    <location>
        <begin position="523"/>
        <end position="524"/>
    </location>
    <ligand>
        <name>5-methyltetrahydropteroyltri-L-glutamate</name>
        <dbReference type="ChEBI" id="CHEBI:58207"/>
    </ligand>
</feature>
<dbReference type="SUPFAM" id="SSF51726">
    <property type="entry name" value="UROD/MetE-like"/>
    <property type="match status" value="2"/>
</dbReference>
<evidence type="ECO:0000256" key="2">
    <source>
        <dbReference type="ARBA" id="ARBA00004681"/>
    </source>
</evidence>
<comment type="pathway">
    <text evidence="2 11">Amino-acid biosynthesis; L-methionine biosynthesis via de novo pathway; L-methionine from L-homocysteine (MetE route): step 1/1.</text>
</comment>
<keyword evidence="5 11" id="KW-0028">Amino-acid biosynthesis</keyword>
<name>A0A0Q9YFF3_9GAMM</name>
<gene>
    <name evidence="11 17" type="primary">metE</name>
    <name evidence="17" type="ORF">CC99x_00759</name>
    <name evidence="18" type="ORF">CC99x_008025</name>
</gene>
<reference evidence="17" key="1">
    <citation type="submission" date="2015-09" db="EMBL/GenBank/DDBJ databases">
        <title>Draft Genome Sequences of Two Novel Amoeba-resistant Intranuclear Bacteria, Candidatus Berkiella cookevillensis and Candidatus Berkiella aquae.</title>
        <authorList>
            <person name="Mehari Y.T."/>
            <person name="Arivett B.A."/>
            <person name="Farone A.L."/>
            <person name="Gunderson J.H."/>
            <person name="Farone M.B."/>
        </authorList>
    </citation>
    <scope>NUCLEOTIDE SEQUENCE [LARGE SCALE GENOMIC DNA]</scope>
    <source>
        <strain evidence="17">CC99</strain>
    </source>
</reference>
<feature type="binding site" evidence="11 12">
    <location>
        <begin position="439"/>
        <end position="441"/>
    </location>
    <ligand>
        <name>L-methionine</name>
        <dbReference type="ChEBI" id="CHEBI:57844"/>
    </ligand>
</feature>
<comment type="similarity">
    <text evidence="3 11">Belongs to the vitamin-B12 independent methionine synthase family.</text>
</comment>
<evidence type="ECO:0000259" key="16">
    <source>
        <dbReference type="Pfam" id="PF08267"/>
    </source>
</evidence>
<dbReference type="FunFam" id="3.20.20.210:FF:000002">
    <property type="entry name" value="5-methyltetrahydropteroyltriglutamate--homocysteine methyltransferase"/>
    <property type="match status" value="1"/>
</dbReference>